<accession>A0A0J6W4Q5</accession>
<dbReference type="InterPro" id="IPR011008">
    <property type="entry name" value="Dimeric_a/b-barrel"/>
</dbReference>
<organism evidence="2 3">
    <name type="scientific">Mycolicibacterium chlorophenolicum</name>
    <dbReference type="NCBI Taxonomy" id="37916"/>
    <lineage>
        <taxon>Bacteria</taxon>
        <taxon>Bacillati</taxon>
        <taxon>Actinomycetota</taxon>
        <taxon>Actinomycetes</taxon>
        <taxon>Mycobacteriales</taxon>
        <taxon>Mycobacteriaceae</taxon>
        <taxon>Mycolicibacterium</taxon>
    </lineage>
</organism>
<protein>
    <recommendedName>
        <fullName evidence="4">Antibiotic biosynthesis monooxygenase</fullName>
    </recommendedName>
</protein>
<dbReference type="PANTHER" id="PTHR40057">
    <property type="entry name" value="SLR1162 PROTEIN"/>
    <property type="match status" value="1"/>
</dbReference>
<dbReference type="AlphaFoldDB" id="A0A0J6W4Q5"/>
<keyword evidence="1" id="KW-1133">Transmembrane helix</keyword>
<proteinExistence type="predicted"/>
<keyword evidence="3" id="KW-1185">Reference proteome</keyword>
<name>A0A0J6W4Q5_9MYCO</name>
<dbReference type="RefSeq" id="WP_234713964.1">
    <property type="nucleotide sequence ID" value="NZ_JYNL01000023.1"/>
</dbReference>
<feature type="transmembrane region" description="Helical" evidence="1">
    <location>
        <begin position="218"/>
        <end position="236"/>
    </location>
</feature>
<dbReference type="Gene3D" id="3.30.70.100">
    <property type="match status" value="1"/>
</dbReference>
<evidence type="ECO:0000256" key="1">
    <source>
        <dbReference type="SAM" id="Phobius"/>
    </source>
</evidence>
<gene>
    <name evidence="2" type="ORF">MCHLDSM_02746</name>
</gene>
<dbReference type="SUPFAM" id="SSF54909">
    <property type="entry name" value="Dimeric alpha+beta barrel"/>
    <property type="match status" value="2"/>
</dbReference>
<dbReference type="Proteomes" id="UP000036513">
    <property type="component" value="Unassembled WGS sequence"/>
</dbReference>
<dbReference type="PATRIC" id="fig|37916.4.peg.2673"/>
<reference evidence="2 3" key="1">
    <citation type="journal article" date="2015" name="Genome Biol. Evol.">
        <title>Characterization of Three Mycobacterium spp. with Potential Use in Bioremediation by Genome Sequencing and Comparative Genomics.</title>
        <authorList>
            <person name="Das S."/>
            <person name="Pettersson B.M."/>
            <person name="Behra P.R."/>
            <person name="Ramesh M."/>
            <person name="Dasgupta S."/>
            <person name="Bhattacharya A."/>
            <person name="Kirsebom L.A."/>
        </authorList>
    </citation>
    <scope>NUCLEOTIDE SEQUENCE [LARGE SCALE GENOMIC DNA]</scope>
    <source>
        <strain evidence="2 3">DSM 43826</strain>
    </source>
</reference>
<sequence length="320" mass="34184">MMQPGPRPVTAVTVFHSGDDDGAFERWSEELLASAGSAAGHLSGCTSVRGENAFEPAVAVTFSGESALHAWLDSSGRAEILREGRRRGFWAACTDLILDEGGGAAGVGVFRHAVAPGREEGFLTTQVRLSTAAAAQPGYQGTVLLPADRDGEWTSMVRFRTGAQLVQWIGSDERGAALAPLRETLSRDFSAVSGTTPFGTTVRVQDGRTLMTPNWKSAMLVLAVLYPTVMLLSRFLGPVVDHLGAPPWLGLWISQIVSVTAMQWWLMPAASRPFRRWLDPVDGAGARVGVAGAAAILVGYAVTLTLFATVHELQFWDYAG</sequence>
<dbReference type="PANTHER" id="PTHR40057:SF1">
    <property type="entry name" value="SLR1162 PROTEIN"/>
    <property type="match status" value="1"/>
</dbReference>
<feature type="transmembrane region" description="Helical" evidence="1">
    <location>
        <begin position="248"/>
        <end position="267"/>
    </location>
</feature>
<comment type="caution">
    <text evidence="2">The sequence shown here is derived from an EMBL/GenBank/DDBJ whole genome shotgun (WGS) entry which is preliminary data.</text>
</comment>
<dbReference type="InterPro" id="IPR038762">
    <property type="entry name" value="ABM_predict"/>
</dbReference>
<dbReference type="STRING" id="37916.MCHLDSM_02746"/>
<keyword evidence="1" id="KW-0812">Transmembrane</keyword>
<evidence type="ECO:0000313" key="2">
    <source>
        <dbReference type="EMBL" id="KMO76597.1"/>
    </source>
</evidence>
<evidence type="ECO:0008006" key="4">
    <source>
        <dbReference type="Google" id="ProtNLM"/>
    </source>
</evidence>
<dbReference type="EMBL" id="JYNL01000023">
    <property type="protein sequence ID" value="KMO76597.1"/>
    <property type="molecule type" value="Genomic_DNA"/>
</dbReference>
<evidence type="ECO:0000313" key="3">
    <source>
        <dbReference type="Proteomes" id="UP000036513"/>
    </source>
</evidence>
<keyword evidence="1" id="KW-0472">Membrane</keyword>
<dbReference type="SMR" id="A0A0J6W4Q5"/>
<feature type="transmembrane region" description="Helical" evidence="1">
    <location>
        <begin position="288"/>
        <end position="310"/>
    </location>
</feature>